<accession>A0A4Y2J8U5</accession>
<dbReference type="Proteomes" id="UP000499080">
    <property type="component" value="Unassembled WGS sequence"/>
</dbReference>
<proteinExistence type="predicted"/>
<gene>
    <name evidence="1" type="ORF">AVEN_15534_1</name>
</gene>
<comment type="caution">
    <text evidence="1">The sequence shown here is derived from an EMBL/GenBank/DDBJ whole genome shotgun (WGS) entry which is preliminary data.</text>
</comment>
<feature type="non-terminal residue" evidence="1">
    <location>
        <position position="1"/>
    </location>
</feature>
<protein>
    <submittedName>
        <fullName evidence="1">Uncharacterized protein</fullName>
    </submittedName>
</protein>
<name>A0A4Y2J8U5_ARAVE</name>
<dbReference type="EMBL" id="BGPR01189098">
    <property type="protein sequence ID" value="GBM85989.1"/>
    <property type="molecule type" value="Genomic_DNA"/>
</dbReference>
<reference evidence="1 2" key="1">
    <citation type="journal article" date="2019" name="Sci. Rep.">
        <title>Orb-weaving spider Araneus ventricosus genome elucidates the spidroin gene catalogue.</title>
        <authorList>
            <person name="Kono N."/>
            <person name="Nakamura H."/>
            <person name="Ohtoshi R."/>
            <person name="Moran D.A.P."/>
            <person name="Shinohara A."/>
            <person name="Yoshida Y."/>
            <person name="Fujiwara M."/>
            <person name="Mori M."/>
            <person name="Tomita M."/>
            <person name="Arakawa K."/>
        </authorList>
    </citation>
    <scope>NUCLEOTIDE SEQUENCE [LARGE SCALE GENOMIC DNA]</scope>
</reference>
<dbReference type="AlphaFoldDB" id="A0A4Y2J8U5"/>
<keyword evidence="2" id="KW-1185">Reference proteome</keyword>
<organism evidence="1 2">
    <name type="scientific">Araneus ventricosus</name>
    <name type="common">Orbweaver spider</name>
    <name type="synonym">Epeira ventricosa</name>
    <dbReference type="NCBI Taxonomy" id="182803"/>
    <lineage>
        <taxon>Eukaryota</taxon>
        <taxon>Metazoa</taxon>
        <taxon>Ecdysozoa</taxon>
        <taxon>Arthropoda</taxon>
        <taxon>Chelicerata</taxon>
        <taxon>Arachnida</taxon>
        <taxon>Araneae</taxon>
        <taxon>Araneomorphae</taxon>
        <taxon>Entelegynae</taxon>
        <taxon>Araneoidea</taxon>
        <taxon>Araneidae</taxon>
        <taxon>Araneus</taxon>
    </lineage>
</organism>
<evidence type="ECO:0000313" key="1">
    <source>
        <dbReference type="EMBL" id="GBM85989.1"/>
    </source>
</evidence>
<sequence>LTVPNCEMKSITLLHYICFEDQQVSLCKEAPQVSLCNEAPLLFGPALDVANASNSVAELAVSCQQGAVRRGRKNGR</sequence>
<evidence type="ECO:0000313" key="2">
    <source>
        <dbReference type="Proteomes" id="UP000499080"/>
    </source>
</evidence>